<dbReference type="InterPro" id="IPR002129">
    <property type="entry name" value="PyrdxlP-dep_de-COase"/>
</dbReference>
<dbReference type="RefSeq" id="WP_131847101.1">
    <property type="nucleotide sequence ID" value="NZ_SLXV01000001.1"/>
</dbReference>
<dbReference type="GO" id="GO:0004058">
    <property type="term" value="F:aromatic-L-amino-acid decarboxylase activity"/>
    <property type="evidence" value="ECO:0007669"/>
    <property type="project" value="UniProtKB-ARBA"/>
</dbReference>
<dbReference type="PANTHER" id="PTHR45677">
    <property type="entry name" value="GLUTAMATE DECARBOXYLASE-RELATED"/>
    <property type="match status" value="1"/>
</dbReference>
<dbReference type="GO" id="GO:0030170">
    <property type="term" value="F:pyridoxal phosphate binding"/>
    <property type="evidence" value="ECO:0007669"/>
    <property type="project" value="InterPro"/>
</dbReference>
<dbReference type="InterPro" id="IPR015424">
    <property type="entry name" value="PyrdxlP-dep_Trfase"/>
</dbReference>
<dbReference type="Gene3D" id="1.20.1650.10">
    <property type="entry name" value="PLP-dependent transferases"/>
    <property type="match status" value="1"/>
</dbReference>
<dbReference type="Proteomes" id="UP000294746">
    <property type="component" value="Unassembled WGS sequence"/>
</dbReference>
<comment type="similarity">
    <text evidence="2 7">Belongs to the group II decarboxylase family.</text>
</comment>
<evidence type="ECO:0000256" key="3">
    <source>
        <dbReference type="ARBA" id="ARBA00022793"/>
    </source>
</evidence>
<keyword evidence="5 7" id="KW-0456">Lyase</keyword>
<protein>
    <submittedName>
        <fullName evidence="8">L-2,4-diaminobutyrate decarboxylase</fullName>
    </submittedName>
</protein>
<dbReference type="AlphaFoldDB" id="A0A4R2SGC6"/>
<comment type="caution">
    <text evidence="8">The sequence shown here is derived from an EMBL/GenBank/DDBJ whole genome shotgun (WGS) entry which is preliminary data.</text>
</comment>
<dbReference type="InterPro" id="IPR015422">
    <property type="entry name" value="PyrdxlP-dep_Trfase_small"/>
</dbReference>
<evidence type="ECO:0000256" key="6">
    <source>
        <dbReference type="PIRSR" id="PIRSR602129-50"/>
    </source>
</evidence>
<dbReference type="CDD" id="cd06450">
    <property type="entry name" value="DOPA_deC_like"/>
    <property type="match status" value="1"/>
</dbReference>
<keyword evidence="9" id="KW-1185">Reference proteome</keyword>
<evidence type="ECO:0000256" key="4">
    <source>
        <dbReference type="ARBA" id="ARBA00022898"/>
    </source>
</evidence>
<evidence type="ECO:0000256" key="2">
    <source>
        <dbReference type="ARBA" id="ARBA00009533"/>
    </source>
</evidence>
<dbReference type="GO" id="GO:0019752">
    <property type="term" value="P:carboxylic acid metabolic process"/>
    <property type="evidence" value="ECO:0007669"/>
    <property type="project" value="InterPro"/>
</dbReference>
<sequence length="505" mass="56722">MKEQNWDHWFLNNSVGSIINQNLASETTRVAIEEQFAKLSQPYSGATISELKEMVEQIEIYPKEGLPLTKALFELSQNVLKHSIAVHHPRSIAHLHCAPLIPALAAEQFISATNQSMDSWDQSSVGSFIENRMIEWLCRRYGYHPTSDGVFTSGGTQSNFMGIHLARDHYAESRWKWNIQQKGLPPEASKLRILCSERAHFTVQQSAALLGLGSQSVIPIPVDQHQRMSIPHLQETIERLLNEGLEPFAIVATAGTTDFGSIDPLAQIAEIAKRHSIWLHVDAAYGGALILSERESTKLAGISQADSITVDFHKLFYQPISCGAFLLRNQEHFQFIRLHADYLNPEDDEEQGVPNLVNKSIQTTRRFDACKLLVSLQVLGENQFPKMIETTIDLAKEVAHDIAQHSSFEIINPNPEITAIVFRYNGVNQSYSDLQLDELNYQIRQALLQSGSAVIAKTRYLGHVYLKFTLLNPRTKRSDIQALLTEITKIGKKLEGGLIVHAITK</sequence>
<accession>A0A4R2SGC6</accession>
<proteinExistence type="inferred from homology"/>
<evidence type="ECO:0000313" key="9">
    <source>
        <dbReference type="Proteomes" id="UP000294746"/>
    </source>
</evidence>
<reference evidence="8 9" key="1">
    <citation type="submission" date="2019-03" db="EMBL/GenBank/DDBJ databases">
        <title>Genomic Encyclopedia of Type Strains, Phase IV (KMG-IV): sequencing the most valuable type-strain genomes for metagenomic binning, comparative biology and taxonomic classification.</title>
        <authorList>
            <person name="Goeker M."/>
        </authorList>
    </citation>
    <scope>NUCLEOTIDE SEQUENCE [LARGE SCALE GENOMIC DNA]</scope>
    <source>
        <strain evidence="8 9">DSM 46831</strain>
    </source>
</reference>
<dbReference type="InterPro" id="IPR015421">
    <property type="entry name" value="PyrdxlP-dep_Trfase_major"/>
</dbReference>
<name>A0A4R2SGC6_9BACL</name>
<gene>
    <name evidence="8" type="ORF">EDD57_10110</name>
</gene>
<dbReference type="InterPro" id="IPR021115">
    <property type="entry name" value="Pyridoxal-P_BS"/>
</dbReference>
<dbReference type="GO" id="GO:0005737">
    <property type="term" value="C:cytoplasm"/>
    <property type="evidence" value="ECO:0007669"/>
    <property type="project" value="TreeGrafter"/>
</dbReference>
<evidence type="ECO:0000256" key="1">
    <source>
        <dbReference type="ARBA" id="ARBA00001933"/>
    </source>
</evidence>
<dbReference type="Pfam" id="PF00282">
    <property type="entry name" value="Pyridoxal_deC"/>
    <property type="match status" value="1"/>
</dbReference>
<dbReference type="Gene3D" id="3.90.1150.10">
    <property type="entry name" value="Aspartate Aminotransferase, domain 1"/>
    <property type="match status" value="1"/>
</dbReference>
<dbReference type="EMBL" id="SLXV01000001">
    <property type="protein sequence ID" value="TCP70570.1"/>
    <property type="molecule type" value="Genomic_DNA"/>
</dbReference>
<organism evidence="8 9">
    <name type="scientific">Baia soyae</name>
    <dbReference type="NCBI Taxonomy" id="1544746"/>
    <lineage>
        <taxon>Bacteria</taxon>
        <taxon>Bacillati</taxon>
        <taxon>Bacillota</taxon>
        <taxon>Bacilli</taxon>
        <taxon>Bacillales</taxon>
        <taxon>Thermoactinomycetaceae</taxon>
        <taxon>Baia</taxon>
    </lineage>
</organism>
<dbReference type="Gene3D" id="3.40.640.10">
    <property type="entry name" value="Type I PLP-dependent aspartate aminotransferase-like (Major domain)"/>
    <property type="match status" value="1"/>
</dbReference>
<evidence type="ECO:0000256" key="5">
    <source>
        <dbReference type="ARBA" id="ARBA00023239"/>
    </source>
</evidence>
<dbReference type="SUPFAM" id="SSF53383">
    <property type="entry name" value="PLP-dependent transferases"/>
    <property type="match status" value="1"/>
</dbReference>
<feature type="modified residue" description="N6-(pyridoxal phosphate)lysine" evidence="6">
    <location>
        <position position="314"/>
    </location>
</feature>
<keyword evidence="3" id="KW-0210">Decarboxylase</keyword>
<dbReference type="OrthoDB" id="9803665at2"/>
<keyword evidence="4 6" id="KW-0663">Pyridoxal phosphate</keyword>
<evidence type="ECO:0000256" key="7">
    <source>
        <dbReference type="RuleBase" id="RU000382"/>
    </source>
</evidence>
<dbReference type="PANTHER" id="PTHR45677:SF8">
    <property type="entry name" value="CYSTEINE SULFINIC ACID DECARBOXYLASE"/>
    <property type="match status" value="1"/>
</dbReference>
<dbReference type="PROSITE" id="PS00392">
    <property type="entry name" value="DDC_GAD_HDC_YDC"/>
    <property type="match status" value="1"/>
</dbReference>
<evidence type="ECO:0000313" key="8">
    <source>
        <dbReference type="EMBL" id="TCP70570.1"/>
    </source>
</evidence>
<comment type="cofactor">
    <cofactor evidence="1 6 7">
        <name>pyridoxal 5'-phosphate</name>
        <dbReference type="ChEBI" id="CHEBI:597326"/>
    </cofactor>
</comment>